<evidence type="ECO:0000313" key="2">
    <source>
        <dbReference type="EMBL" id="KAF5822900.1"/>
    </source>
</evidence>
<reference evidence="2" key="2">
    <citation type="submission" date="2020-06" db="EMBL/GenBank/DDBJ databases">
        <title>Helianthus annuus Genome sequencing and assembly Release 2.</title>
        <authorList>
            <person name="Gouzy J."/>
            <person name="Langlade N."/>
            <person name="Munos S."/>
        </authorList>
    </citation>
    <scope>NUCLEOTIDE SEQUENCE</scope>
    <source>
        <tissue evidence="2">Leaves</tissue>
    </source>
</reference>
<name>A0A9K3JWR0_HELAN</name>
<keyword evidence="1" id="KW-1133">Transmembrane helix</keyword>
<proteinExistence type="predicted"/>
<protein>
    <submittedName>
        <fullName evidence="2">Uncharacterized protein</fullName>
    </submittedName>
</protein>
<keyword evidence="1" id="KW-0812">Transmembrane</keyword>
<feature type="transmembrane region" description="Helical" evidence="1">
    <location>
        <begin position="40"/>
        <end position="61"/>
    </location>
</feature>
<dbReference type="EMBL" id="MNCJ02000316">
    <property type="protein sequence ID" value="KAF5822900.1"/>
    <property type="molecule type" value="Genomic_DNA"/>
</dbReference>
<evidence type="ECO:0000313" key="3">
    <source>
        <dbReference type="Proteomes" id="UP000215914"/>
    </source>
</evidence>
<accession>A0A9K3JWR0</accession>
<keyword evidence="3" id="KW-1185">Reference proteome</keyword>
<sequence length="67" mass="8030">MLCMKTCILANMLLLIYFNTYCRLNDQENKNQARMDIRNPLSILIIVKCYVYLFGTMYPILRFNEIN</sequence>
<evidence type="ECO:0000256" key="1">
    <source>
        <dbReference type="SAM" id="Phobius"/>
    </source>
</evidence>
<dbReference type="Gramene" id="mRNA:HanXRQr2_Chr01g0032301">
    <property type="protein sequence ID" value="CDS:HanXRQr2_Chr01g0032301.1"/>
    <property type="gene ID" value="HanXRQr2_Chr01g0032301"/>
</dbReference>
<keyword evidence="1" id="KW-0472">Membrane</keyword>
<comment type="caution">
    <text evidence="2">The sequence shown here is derived from an EMBL/GenBank/DDBJ whole genome shotgun (WGS) entry which is preliminary data.</text>
</comment>
<reference evidence="2" key="1">
    <citation type="journal article" date="2017" name="Nature">
        <title>The sunflower genome provides insights into oil metabolism, flowering and Asterid evolution.</title>
        <authorList>
            <person name="Badouin H."/>
            <person name="Gouzy J."/>
            <person name="Grassa C.J."/>
            <person name="Murat F."/>
            <person name="Staton S.E."/>
            <person name="Cottret L."/>
            <person name="Lelandais-Briere C."/>
            <person name="Owens G.L."/>
            <person name="Carrere S."/>
            <person name="Mayjonade B."/>
            <person name="Legrand L."/>
            <person name="Gill N."/>
            <person name="Kane N.C."/>
            <person name="Bowers J.E."/>
            <person name="Hubner S."/>
            <person name="Bellec A."/>
            <person name="Berard A."/>
            <person name="Berges H."/>
            <person name="Blanchet N."/>
            <person name="Boniface M.C."/>
            <person name="Brunel D."/>
            <person name="Catrice O."/>
            <person name="Chaidir N."/>
            <person name="Claudel C."/>
            <person name="Donnadieu C."/>
            <person name="Faraut T."/>
            <person name="Fievet G."/>
            <person name="Helmstetter N."/>
            <person name="King M."/>
            <person name="Knapp S.J."/>
            <person name="Lai Z."/>
            <person name="Le Paslier M.C."/>
            <person name="Lippi Y."/>
            <person name="Lorenzon L."/>
            <person name="Mandel J.R."/>
            <person name="Marage G."/>
            <person name="Marchand G."/>
            <person name="Marquand E."/>
            <person name="Bret-Mestries E."/>
            <person name="Morien E."/>
            <person name="Nambeesan S."/>
            <person name="Nguyen T."/>
            <person name="Pegot-Espagnet P."/>
            <person name="Pouilly N."/>
            <person name="Raftis F."/>
            <person name="Sallet E."/>
            <person name="Schiex T."/>
            <person name="Thomas J."/>
            <person name="Vandecasteele C."/>
            <person name="Vares D."/>
            <person name="Vear F."/>
            <person name="Vautrin S."/>
            <person name="Crespi M."/>
            <person name="Mangin B."/>
            <person name="Burke J.M."/>
            <person name="Salse J."/>
            <person name="Munos S."/>
            <person name="Vincourt P."/>
            <person name="Rieseberg L.H."/>
            <person name="Langlade N.B."/>
        </authorList>
    </citation>
    <scope>NUCLEOTIDE SEQUENCE</scope>
    <source>
        <tissue evidence="2">Leaves</tissue>
    </source>
</reference>
<gene>
    <name evidence="2" type="ORF">HanXRQr2_Chr01g0032301</name>
</gene>
<dbReference type="AlphaFoldDB" id="A0A9K3JWR0"/>
<dbReference type="Proteomes" id="UP000215914">
    <property type="component" value="Unassembled WGS sequence"/>
</dbReference>
<organism evidence="2 3">
    <name type="scientific">Helianthus annuus</name>
    <name type="common">Common sunflower</name>
    <dbReference type="NCBI Taxonomy" id="4232"/>
    <lineage>
        <taxon>Eukaryota</taxon>
        <taxon>Viridiplantae</taxon>
        <taxon>Streptophyta</taxon>
        <taxon>Embryophyta</taxon>
        <taxon>Tracheophyta</taxon>
        <taxon>Spermatophyta</taxon>
        <taxon>Magnoliopsida</taxon>
        <taxon>eudicotyledons</taxon>
        <taxon>Gunneridae</taxon>
        <taxon>Pentapetalae</taxon>
        <taxon>asterids</taxon>
        <taxon>campanulids</taxon>
        <taxon>Asterales</taxon>
        <taxon>Asteraceae</taxon>
        <taxon>Asteroideae</taxon>
        <taxon>Heliantheae alliance</taxon>
        <taxon>Heliantheae</taxon>
        <taxon>Helianthus</taxon>
    </lineage>
</organism>